<gene>
    <name evidence="8" type="ORF">UFOPK4049_00767</name>
</gene>
<evidence type="ECO:0000256" key="6">
    <source>
        <dbReference type="ARBA" id="ARBA00023136"/>
    </source>
</evidence>
<dbReference type="GO" id="GO:0009103">
    <property type="term" value="P:lipopolysaccharide biosynthetic process"/>
    <property type="evidence" value="ECO:0007669"/>
    <property type="project" value="TreeGrafter"/>
</dbReference>
<dbReference type="EMBL" id="CAFBPB010000089">
    <property type="protein sequence ID" value="CAB5005901.1"/>
    <property type="molecule type" value="Genomic_DNA"/>
</dbReference>
<feature type="transmembrane region" description="Helical" evidence="7">
    <location>
        <begin position="322"/>
        <end position="341"/>
    </location>
</feature>
<protein>
    <submittedName>
        <fullName evidence="8">Unannotated protein</fullName>
    </submittedName>
</protein>
<sequence>MTYSLLQFILLCALTLIFVGVLTPLMRALAIKIDAVDRPTLARKMQKDPVPYLGGVGIAVGVVGASYGALLYSDFTWQNFLLASSVLIPALIVAIMGLIDDLRGLQPWPRLIFQTVTAIVVSAILISSDTIGTPSGNRILDIVVTTFWVVGVCNSINFFDNLDGGASGTVAVISIFIFAIAFQREQILVSALAIVTAGATAGFLFWNRSPAKIYMGDAGALFLGIIISVLTIRLNPGIVPVEKSLAIPALLMAIPILDTTVAVVSRLRRGISPFEGGTDHLSHRLLRMGFSRRKTALSLWFLAALFGAAALLLYTYPDTLGWAIIALAGMAWIALLIFFFGRE</sequence>
<feature type="transmembrane region" description="Helical" evidence="7">
    <location>
        <begin position="6"/>
        <end position="29"/>
    </location>
</feature>
<evidence type="ECO:0000256" key="1">
    <source>
        <dbReference type="ARBA" id="ARBA00004651"/>
    </source>
</evidence>
<reference evidence="8" key="1">
    <citation type="submission" date="2020-05" db="EMBL/GenBank/DDBJ databases">
        <authorList>
            <person name="Chiriac C."/>
            <person name="Salcher M."/>
            <person name="Ghai R."/>
            <person name="Kavagutti S V."/>
        </authorList>
    </citation>
    <scope>NUCLEOTIDE SEQUENCE</scope>
</reference>
<feature type="transmembrane region" description="Helical" evidence="7">
    <location>
        <begin position="245"/>
        <end position="264"/>
    </location>
</feature>
<evidence type="ECO:0000256" key="3">
    <source>
        <dbReference type="ARBA" id="ARBA00022679"/>
    </source>
</evidence>
<keyword evidence="5 7" id="KW-1133">Transmembrane helix</keyword>
<feature type="transmembrane region" description="Helical" evidence="7">
    <location>
        <begin position="79"/>
        <end position="99"/>
    </location>
</feature>
<name>A0A6J7PLN0_9ZZZZ</name>
<evidence type="ECO:0000256" key="2">
    <source>
        <dbReference type="ARBA" id="ARBA00022475"/>
    </source>
</evidence>
<evidence type="ECO:0000256" key="7">
    <source>
        <dbReference type="SAM" id="Phobius"/>
    </source>
</evidence>
<feature type="transmembrane region" description="Helical" evidence="7">
    <location>
        <begin position="139"/>
        <end position="159"/>
    </location>
</feature>
<feature type="transmembrane region" description="Helical" evidence="7">
    <location>
        <begin position="188"/>
        <end position="206"/>
    </location>
</feature>
<organism evidence="8">
    <name type="scientific">freshwater metagenome</name>
    <dbReference type="NCBI Taxonomy" id="449393"/>
    <lineage>
        <taxon>unclassified sequences</taxon>
        <taxon>metagenomes</taxon>
        <taxon>ecological metagenomes</taxon>
    </lineage>
</organism>
<feature type="transmembrane region" description="Helical" evidence="7">
    <location>
        <begin position="218"/>
        <end position="239"/>
    </location>
</feature>
<keyword evidence="2" id="KW-1003">Cell membrane</keyword>
<comment type="subcellular location">
    <subcellularLocation>
        <location evidence="1">Cell membrane</location>
        <topology evidence="1">Multi-pass membrane protein</topology>
    </subcellularLocation>
</comment>
<dbReference type="CDD" id="cd06853">
    <property type="entry name" value="GT_WecA_like"/>
    <property type="match status" value="1"/>
</dbReference>
<evidence type="ECO:0000313" key="8">
    <source>
        <dbReference type="EMBL" id="CAB5005901.1"/>
    </source>
</evidence>
<evidence type="ECO:0000256" key="4">
    <source>
        <dbReference type="ARBA" id="ARBA00022692"/>
    </source>
</evidence>
<accession>A0A6J7PLN0</accession>
<dbReference type="PANTHER" id="PTHR22926">
    <property type="entry name" value="PHOSPHO-N-ACETYLMURAMOYL-PENTAPEPTIDE-TRANSFERASE"/>
    <property type="match status" value="1"/>
</dbReference>
<feature type="transmembrane region" description="Helical" evidence="7">
    <location>
        <begin position="297"/>
        <end position="316"/>
    </location>
</feature>
<proteinExistence type="predicted"/>
<dbReference type="GO" id="GO:0071555">
    <property type="term" value="P:cell wall organization"/>
    <property type="evidence" value="ECO:0007669"/>
    <property type="project" value="TreeGrafter"/>
</dbReference>
<evidence type="ECO:0000256" key="5">
    <source>
        <dbReference type="ARBA" id="ARBA00022989"/>
    </source>
</evidence>
<dbReference type="AlphaFoldDB" id="A0A6J7PLN0"/>
<dbReference type="Pfam" id="PF00953">
    <property type="entry name" value="Glycos_transf_4"/>
    <property type="match status" value="1"/>
</dbReference>
<dbReference type="GO" id="GO:0016780">
    <property type="term" value="F:phosphotransferase activity, for other substituted phosphate groups"/>
    <property type="evidence" value="ECO:0007669"/>
    <property type="project" value="InterPro"/>
</dbReference>
<feature type="transmembrane region" description="Helical" evidence="7">
    <location>
        <begin position="166"/>
        <end position="182"/>
    </location>
</feature>
<dbReference type="GO" id="GO:0005886">
    <property type="term" value="C:plasma membrane"/>
    <property type="evidence" value="ECO:0007669"/>
    <property type="project" value="UniProtKB-SubCell"/>
</dbReference>
<dbReference type="GO" id="GO:0044038">
    <property type="term" value="P:cell wall macromolecule biosynthetic process"/>
    <property type="evidence" value="ECO:0007669"/>
    <property type="project" value="TreeGrafter"/>
</dbReference>
<feature type="transmembrane region" description="Helical" evidence="7">
    <location>
        <begin position="50"/>
        <end position="73"/>
    </location>
</feature>
<dbReference type="InterPro" id="IPR000715">
    <property type="entry name" value="Glycosyl_transferase_4"/>
</dbReference>
<dbReference type="PANTHER" id="PTHR22926:SF3">
    <property type="entry name" value="UNDECAPRENYL-PHOSPHATE ALPHA-N-ACETYLGLUCOSAMINYL 1-PHOSPHATE TRANSFERASE"/>
    <property type="match status" value="1"/>
</dbReference>
<keyword evidence="6 7" id="KW-0472">Membrane</keyword>
<keyword evidence="4 7" id="KW-0812">Transmembrane</keyword>
<keyword evidence="3" id="KW-0808">Transferase</keyword>